<dbReference type="NCBIfam" id="TIGR04265">
    <property type="entry name" value="bac_cardiolipin"/>
    <property type="match status" value="1"/>
</dbReference>
<keyword evidence="2" id="KW-1003">Cell membrane</keyword>
<evidence type="ECO:0000259" key="14">
    <source>
        <dbReference type="PROSITE" id="PS50035"/>
    </source>
</evidence>
<dbReference type="EMBL" id="JAPFCC010000001">
    <property type="protein sequence ID" value="MCW7551100.1"/>
    <property type="molecule type" value="Genomic_DNA"/>
</dbReference>
<dbReference type="Pfam" id="PF13396">
    <property type="entry name" value="PLDc_N"/>
    <property type="match status" value="1"/>
</dbReference>
<dbReference type="InterPro" id="IPR025202">
    <property type="entry name" value="PLD-like_dom"/>
</dbReference>
<evidence type="ECO:0000256" key="5">
    <source>
        <dbReference type="ARBA" id="ARBA00022692"/>
    </source>
</evidence>
<feature type="domain" description="PLD phosphodiesterase" evidence="14">
    <location>
        <begin position="219"/>
        <end position="246"/>
    </location>
</feature>
<dbReference type="InterPro" id="IPR027379">
    <property type="entry name" value="CLS_N"/>
</dbReference>
<evidence type="ECO:0000256" key="13">
    <source>
        <dbReference type="SAM" id="Phobius"/>
    </source>
</evidence>
<dbReference type="PANTHER" id="PTHR21248">
    <property type="entry name" value="CARDIOLIPIN SYNTHASE"/>
    <property type="match status" value="1"/>
</dbReference>
<evidence type="ECO:0000256" key="1">
    <source>
        <dbReference type="ARBA" id="ARBA00004651"/>
    </source>
</evidence>
<gene>
    <name evidence="15" type="primary">cls</name>
    <name evidence="15" type="ORF">NX722_00185</name>
</gene>
<evidence type="ECO:0000313" key="15">
    <source>
        <dbReference type="EMBL" id="MCW7551100.1"/>
    </source>
</evidence>
<keyword evidence="11" id="KW-1208">Phospholipid metabolism</keyword>
<dbReference type="SMART" id="SM00155">
    <property type="entry name" value="PLDc"/>
    <property type="match status" value="2"/>
</dbReference>
<reference evidence="15 16" key="1">
    <citation type="submission" date="2022-10" db="EMBL/GenBank/DDBJ databases">
        <title>High-quality genome sequences of two octocoral-associated bacteria, Endozoicomonas euniceicola EF212 and Endozoicomonas gorgoniicola PS125.</title>
        <authorList>
            <person name="Chiou Y.-J."/>
            <person name="Chen Y.-H."/>
        </authorList>
    </citation>
    <scope>NUCLEOTIDE SEQUENCE [LARGE SCALE GENOMIC DNA]</scope>
    <source>
        <strain evidence="15 16">PS125</strain>
    </source>
</reference>
<dbReference type="EC" id="2.7.8.-" evidence="12"/>
<evidence type="ECO:0000256" key="6">
    <source>
        <dbReference type="ARBA" id="ARBA00022737"/>
    </source>
</evidence>
<feature type="transmembrane region" description="Helical" evidence="13">
    <location>
        <begin position="6"/>
        <end position="27"/>
    </location>
</feature>
<evidence type="ECO:0000256" key="12">
    <source>
        <dbReference type="NCBIfam" id="TIGR04265"/>
    </source>
</evidence>
<keyword evidence="6" id="KW-0677">Repeat</keyword>
<protein>
    <recommendedName>
        <fullName evidence="12">Cardiolipin synthase</fullName>
        <ecNumber evidence="12">2.7.8.-</ecNumber>
    </recommendedName>
</protein>
<evidence type="ECO:0000256" key="3">
    <source>
        <dbReference type="ARBA" id="ARBA00022516"/>
    </source>
</evidence>
<evidence type="ECO:0000256" key="10">
    <source>
        <dbReference type="ARBA" id="ARBA00023209"/>
    </source>
</evidence>
<dbReference type="Gene3D" id="3.30.870.10">
    <property type="entry name" value="Endonuclease Chain A"/>
    <property type="match status" value="2"/>
</dbReference>
<evidence type="ECO:0000256" key="2">
    <source>
        <dbReference type="ARBA" id="ARBA00022475"/>
    </source>
</evidence>
<dbReference type="InterPro" id="IPR001736">
    <property type="entry name" value="PLipase_D/transphosphatidylase"/>
</dbReference>
<keyword evidence="7 13" id="KW-1133">Transmembrane helix</keyword>
<dbReference type="InterPro" id="IPR022924">
    <property type="entry name" value="Cardiolipin_synthase"/>
</dbReference>
<keyword evidence="8" id="KW-0443">Lipid metabolism</keyword>
<keyword evidence="9 13" id="KW-0472">Membrane</keyword>
<dbReference type="PANTHER" id="PTHR21248:SF22">
    <property type="entry name" value="PHOSPHOLIPASE D"/>
    <property type="match status" value="1"/>
</dbReference>
<evidence type="ECO:0000256" key="7">
    <source>
        <dbReference type="ARBA" id="ARBA00022989"/>
    </source>
</evidence>
<organism evidence="15 16">
    <name type="scientific">Endozoicomonas gorgoniicola</name>
    <dbReference type="NCBI Taxonomy" id="1234144"/>
    <lineage>
        <taxon>Bacteria</taxon>
        <taxon>Pseudomonadati</taxon>
        <taxon>Pseudomonadota</taxon>
        <taxon>Gammaproteobacteria</taxon>
        <taxon>Oceanospirillales</taxon>
        <taxon>Endozoicomonadaceae</taxon>
        <taxon>Endozoicomonas</taxon>
    </lineage>
</organism>
<name>A0ABT3MP05_9GAMM</name>
<evidence type="ECO:0000256" key="11">
    <source>
        <dbReference type="ARBA" id="ARBA00023264"/>
    </source>
</evidence>
<feature type="transmembrane region" description="Helical" evidence="13">
    <location>
        <begin position="34"/>
        <end position="56"/>
    </location>
</feature>
<comment type="caution">
    <text evidence="15">The sequence shown here is derived from an EMBL/GenBank/DDBJ whole genome shotgun (WGS) entry which is preliminary data.</text>
</comment>
<dbReference type="CDD" id="cd09158">
    <property type="entry name" value="PLDc_EcCLS_like_2"/>
    <property type="match status" value="1"/>
</dbReference>
<dbReference type="SUPFAM" id="SSF56024">
    <property type="entry name" value="Phospholipase D/nuclease"/>
    <property type="match status" value="2"/>
</dbReference>
<dbReference type="PROSITE" id="PS50035">
    <property type="entry name" value="PLD"/>
    <property type="match status" value="2"/>
</dbReference>
<keyword evidence="10" id="KW-0594">Phospholipid biosynthesis</keyword>
<feature type="domain" description="PLD phosphodiesterase" evidence="14">
    <location>
        <begin position="400"/>
        <end position="427"/>
    </location>
</feature>
<comment type="subcellular location">
    <subcellularLocation>
        <location evidence="1">Cell membrane</location>
        <topology evidence="1">Multi-pass membrane protein</topology>
    </subcellularLocation>
</comment>
<dbReference type="Proteomes" id="UP001209854">
    <property type="component" value="Unassembled WGS sequence"/>
</dbReference>
<evidence type="ECO:0000313" key="16">
    <source>
        <dbReference type="Proteomes" id="UP001209854"/>
    </source>
</evidence>
<keyword evidence="5 13" id="KW-0812">Transmembrane</keyword>
<evidence type="ECO:0000256" key="8">
    <source>
        <dbReference type="ARBA" id="ARBA00023098"/>
    </source>
</evidence>
<evidence type="ECO:0000256" key="4">
    <source>
        <dbReference type="ARBA" id="ARBA00022679"/>
    </source>
</evidence>
<evidence type="ECO:0000256" key="9">
    <source>
        <dbReference type="ARBA" id="ARBA00023136"/>
    </source>
</evidence>
<accession>A0ABT3MP05</accession>
<keyword evidence="3" id="KW-0444">Lipid biosynthesis</keyword>
<proteinExistence type="predicted"/>
<keyword evidence="4" id="KW-0808">Transferase</keyword>
<dbReference type="Pfam" id="PF13091">
    <property type="entry name" value="PLDc_2"/>
    <property type="match status" value="2"/>
</dbReference>
<dbReference type="RefSeq" id="WP_262566176.1">
    <property type="nucleotide sequence ID" value="NZ_JAPFCC010000001.1"/>
</dbReference>
<sequence length="487" mass="55116">MDSSWYSILFGGVYLALIMAFALNIIMHRRSVGVSLAWLVLLFALPVAGFVCYLLFGPRRLGIKRIKRLEKLHPDYEQWSDHLTAVISGTSVRQDAAQQHPGIYTLSEQALGIPVMPSSNLQLFHETDAIIDGILQDIERAKKSIALEFYIWDATGRGRELAEALVRAARRGVDCVVVLDGVGSRHFLRHYWGRRFRLEGISVTESLPVGLLRMLVERIDIRNHRKILAVDDDIAWTGSFNLVDPEYFKTDANVGRWVDAMVRMEGVAAHVMSTVVHWDRTLETGEPFSVLQSTYEMPRNQLSDNRAAVHIMPSGPDGQRESIHQVLLTAIYESKEELLISTPYFVPDEALLTALRSAAMRGVDVQLLVPEKNDSRMVHYASRSYYDELLNAGVSIQQFKGGLLHTKCVLVDRSTILFGTVNLDMRSVWLNFEVTLIIYDRAFSQTMALLLESYIALSEPVEPSSWANRPFRRKLLENTMQLISPLL</sequence>
<keyword evidence="16" id="KW-1185">Reference proteome</keyword>